<accession>A0A841T383</accession>
<name>A0A841T383_9BACL</name>
<dbReference type="Proteomes" id="UP000574133">
    <property type="component" value="Unassembled WGS sequence"/>
</dbReference>
<organism evidence="1 2">
    <name type="scientific">Cohnella lubricantis</name>
    <dbReference type="NCBI Taxonomy" id="2163172"/>
    <lineage>
        <taxon>Bacteria</taxon>
        <taxon>Bacillati</taxon>
        <taxon>Bacillota</taxon>
        <taxon>Bacilli</taxon>
        <taxon>Bacillales</taxon>
        <taxon>Paenibacillaceae</taxon>
        <taxon>Cohnella</taxon>
    </lineage>
</organism>
<comment type="caution">
    <text evidence="1">The sequence shown here is derived from an EMBL/GenBank/DDBJ whole genome shotgun (WGS) entry which is preliminary data.</text>
</comment>
<sequence length="76" mass="8657">MPGADNVRAEGKKFFIGDMNQELAGLKERFGLDERQLMQIETMLHWSYNTGFNTGANYGRQLNVHELLTPDVPTWG</sequence>
<protein>
    <submittedName>
        <fullName evidence="1">Uncharacterized protein</fullName>
    </submittedName>
</protein>
<dbReference type="RefSeq" id="WP_185177101.1">
    <property type="nucleotide sequence ID" value="NZ_CBCSEP010000028.1"/>
</dbReference>
<reference evidence="1 2" key="1">
    <citation type="submission" date="2020-08" db="EMBL/GenBank/DDBJ databases">
        <title>Cohnella phylogeny.</title>
        <authorList>
            <person name="Dunlap C."/>
        </authorList>
    </citation>
    <scope>NUCLEOTIDE SEQUENCE [LARGE SCALE GENOMIC DNA]</scope>
    <source>
        <strain evidence="1 2">DSM 103658</strain>
    </source>
</reference>
<proteinExistence type="predicted"/>
<evidence type="ECO:0000313" key="1">
    <source>
        <dbReference type="EMBL" id="MBB6675794.1"/>
    </source>
</evidence>
<keyword evidence="2" id="KW-1185">Reference proteome</keyword>
<dbReference type="EMBL" id="JACJVN010000002">
    <property type="protein sequence ID" value="MBB6675794.1"/>
    <property type="molecule type" value="Genomic_DNA"/>
</dbReference>
<evidence type="ECO:0000313" key="2">
    <source>
        <dbReference type="Proteomes" id="UP000574133"/>
    </source>
</evidence>
<dbReference type="AlphaFoldDB" id="A0A841T383"/>
<gene>
    <name evidence="1" type="ORF">H4Q31_00435</name>
</gene>